<evidence type="ECO:0000313" key="4">
    <source>
        <dbReference type="EMBL" id="MBD3365648.1"/>
    </source>
</evidence>
<dbReference type="InterPro" id="IPR045569">
    <property type="entry name" value="Metalloprtase-TldD/E_C"/>
</dbReference>
<dbReference type="SUPFAM" id="SSF111283">
    <property type="entry name" value="Putative modulator of DNA gyrase, PmbA/TldD"/>
    <property type="match status" value="1"/>
</dbReference>
<comment type="similarity">
    <text evidence="1">Belongs to the peptidase U62 family.</text>
</comment>
<dbReference type="InterPro" id="IPR002510">
    <property type="entry name" value="Metalloprtase-TldD/E_N"/>
</dbReference>
<dbReference type="GO" id="GO:0008237">
    <property type="term" value="F:metallopeptidase activity"/>
    <property type="evidence" value="ECO:0007669"/>
    <property type="project" value="InterPro"/>
</dbReference>
<evidence type="ECO:0000259" key="3">
    <source>
        <dbReference type="Pfam" id="PF19289"/>
    </source>
</evidence>
<protein>
    <recommendedName>
        <fullName evidence="6">TldD/PmbA family protein</fullName>
    </recommendedName>
</protein>
<gene>
    <name evidence="4" type="ORF">GF359_10585</name>
</gene>
<dbReference type="InterPro" id="IPR036059">
    <property type="entry name" value="TldD/PmbA_sf"/>
</dbReference>
<evidence type="ECO:0000313" key="5">
    <source>
        <dbReference type="Proteomes" id="UP000630660"/>
    </source>
</evidence>
<dbReference type="GO" id="GO:0005829">
    <property type="term" value="C:cytosol"/>
    <property type="evidence" value="ECO:0007669"/>
    <property type="project" value="TreeGrafter"/>
</dbReference>
<organism evidence="4 5">
    <name type="scientific">candidate division WOR-3 bacterium</name>
    <dbReference type="NCBI Taxonomy" id="2052148"/>
    <lineage>
        <taxon>Bacteria</taxon>
        <taxon>Bacteria division WOR-3</taxon>
    </lineage>
</organism>
<dbReference type="Pfam" id="PF01523">
    <property type="entry name" value="PmbA_TldD_1st"/>
    <property type="match status" value="1"/>
</dbReference>
<dbReference type="GO" id="GO:0006508">
    <property type="term" value="P:proteolysis"/>
    <property type="evidence" value="ECO:0007669"/>
    <property type="project" value="InterPro"/>
</dbReference>
<dbReference type="Pfam" id="PF19289">
    <property type="entry name" value="PmbA_TldD_3rd"/>
    <property type="match status" value="1"/>
</dbReference>
<accession>A0A9D5KB52</accession>
<reference evidence="4" key="1">
    <citation type="submission" date="2019-11" db="EMBL/GenBank/DDBJ databases">
        <title>Microbial mats filling the niche in hypersaline microbial mats.</title>
        <authorList>
            <person name="Wong H.L."/>
            <person name="Macleod F.I."/>
            <person name="White R.A. III"/>
            <person name="Burns B.P."/>
        </authorList>
    </citation>
    <scope>NUCLEOTIDE SEQUENCE</scope>
    <source>
        <strain evidence="4">Bin_327</strain>
    </source>
</reference>
<evidence type="ECO:0000256" key="1">
    <source>
        <dbReference type="ARBA" id="ARBA00005836"/>
    </source>
</evidence>
<dbReference type="PANTHER" id="PTHR43421:SF1">
    <property type="entry name" value="METALLOPROTEASE PMBA"/>
    <property type="match status" value="1"/>
</dbReference>
<feature type="domain" description="Metalloprotease TldD/E C-terminal" evidence="3">
    <location>
        <begin position="222"/>
        <end position="439"/>
    </location>
</feature>
<dbReference type="Proteomes" id="UP000630660">
    <property type="component" value="Unassembled WGS sequence"/>
</dbReference>
<dbReference type="PANTHER" id="PTHR43421">
    <property type="entry name" value="METALLOPROTEASE PMBA"/>
    <property type="match status" value="1"/>
</dbReference>
<dbReference type="AlphaFoldDB" id="A0A9D5KB52"/>
<proteinExistence type="inferred from homology"/>
<dbReference type="Gene3D" id="3.30.2290.10">
    <property type="entry name" value="PmbA/TldD superfamily"/>
    <property type="match status" value="1"/>
</dbReference>
<dbReference type="EMBL" id="WJKJ01000347">
    <property type="protein sequence ID" value="MBD3365648.1"/>
    <property type="molecule type" value="Genomic_DNA"/>
</dbReference>
<sequence length="445" mass="49036">MFDDVRKSVEKIASKHKVEEYEMVLSRHDFTSFSIEQRDLTVSSEVGVSSLGLRLLKKGKLTYASTTVADEAALEHVISAALTNLQPTALKVFARIPTGLSWDDADEKITDLVTRPRRLRDLLSATVSETWERGNGKFERLNGNGGVGLAEEWVFTSGSAEPSYRRGTGFNAYIDLDSRDFEILVKTRLPKPREIETLGAKVARRLPKRSAKPSDLGLKGKETDVVLHPFCLASMFSNVIAEHIYATSKLSGLSRFKAGRKHASSVVTIADDGAYHEFISRGPTDEEGTKTRRNVLFDKGVFKTFAYDAETAVLDRTESTGNGMRRPVLAEESHEAPVRPTLRGLVMEPGGIKLKDMIKDVKKGIMLKFLLGIHTADKVSGSFSNTAYLSYVIENGKLTSTAEPGTWAMRGNALGLLKTIDAVSTERFLTGSSLLPWVKTRLYVG</sequence>
<name>A0A9D5KB52_UNCW3</name>
<dbReference type="InterPro" id="IPR047657">
    <property type="entry name" value="PmbA"/>
</dbReference>
<feature type="domain" description="Metalloprotease TldD/E N-terminal" evidence="2">
    <location>
        <begin position="22"/>
        <end position="84"/>
    </location>
</feature>
<comment type="caution">
    <text evidence="4">The sequence shown here is derived from an EMBL/GenBank/DDBJ whole genome shotgun (WGS) entry which is preliminary data.</text>
</comment>
<evidence type="ECO:0000259" key="2">
    <source>
        <dbReference type="Pfam" id="PF01523"/>
    </source>
</evidence>
<evidence type="ECO:0008006" key="6">
    <source>
        <dbReference type="Google" id="ProtNLM"/>
    </source>
</evidence>
<dbReference type="InterPro" id="IPR035068">
    <property type="entry name" value="TldD/PmbA_N"/>
</dbReference>